<keyword evidence="1" id="KW-1185">Reference proteome</keyword>
<dbReference type="AlphaFoldDB" id="A0A914QRZ0"/>
<dbReference type="InterPro" id="IPR002347">
    <property type="entry name" value="SDR_fam"/>
</dbReference>
<dbReference type="SUPFAM" id="SSF51735">
    <property type="entry name" value="NAD(P)-binding Rossmann-fold domains"/>
    <property type="match status" value="1"/>
</dbReference>
<reference evidence="2" key="1">
    <citation type="submission" date="2022-11" db="UniProtKB">
        <authorList>
            <consortium name="WormBaseParasite"/>
        </authorList>
    </citation>
    <scope>IDENTIFICATION</scope>
</reference>
<dbReference type="PRINTS" id="PR00081">
    <property type="entry name" value="GDHRDH"/>
</dbReference>
<proteinExistence type="predicted"/>
<protein>
    <submittedName>
        <fullName evidence="2">Uncharacterized protein</fullName>
    </submittedName>
</protein>
<dbReference type="Pfam" id="PF13561">
    <property type="entry name" value="adh_short_C2"/>
    <property type="match status" value="1"/>
</dbReference>
<dbReference type="Gene3D" id="3.40.50.720">
    <property type="entry name" value="NAD(P)-binding Rossmann-like Domain"/>
    <property type="match status" value="1"/>
</dbReference>
<dbReference type="PANTHER" id="PTHR44115">
    <property type="entry name" value="PROTEIN CBG09704"/>
    <property type="match status" value="1"/>
</dbReference>
<sequence>MEEFNACINLTLKVPIAITELAIPYLEKTKGNIVNVSSISSMQTFSTLPFDGIAKTGLDRFTRNYAAILASKGIRINNINPRMTDTPEFSQMCETPEATKK</sequence>
<name>A0A914QRZ0_9BILA</name>
<evidence type="ECO:0000313" key="2">
    <source>
        <dbReference type="WBParaSite" id="PDA_v2.g6283.t1"/>
    </source>
</evidence>
<dbReference type="WBParaSite" id="PDA_v2.g6283.t1">
    <property type="protein sequence ID" value="PDA_v2.g6283.t1"/>
    <property type="gene ID" value="PDA_v2.g6283"/>
</dbReference>
<organism evidence="1 2">
    <name type="scientific">Panagrolaimus davidi</name>
    <dbReference type="NCBI Taxonomy" id="227884"/>
    <lineage>
        <taxon>Eukaryota</taxon>
        <taxon>Metazoa</taxon>
        <taxon>Ecdysozoa</taxon>
        <taxon>Nematoda</taxon>
        <taxon>Chromadorea</taxon>
        <taxon>Rhabditida</taxon>
        <taxon>Tylenchina</taxon>
        <taxon>Panagrolaimomorpha</taxon>
        <taxon>Panagrolaimoidea</taxon>
        <taxon>Panagrolaimidae</taxon>
        <taxon>Panagrolaimus</taxon>
    </lineage>
</organism>
<dbReference type="PANTHER" id="PTHR44115:SF4">
    <property type="entry name" value="OXIDOREDUCTASE"/>
    <property type="match status" value="1"/>
</dbReference>
<dbReference type="Proteomes" id="UP000887578">
    <property type="component" value="Unplaced"/>
</dbReference>
<accession>A0A914QRZ0</accession>
<dbReference type="InterPro" id="IPR036291">
    <property type="entry name" value="NAD(P)-bd_dom_sf"/>
</dbReference>
<evidence type="ECO:0000313" key="1">
    <source>
        <dbReference type="Proteomes" id="UP000887578"/>
    </source>
</evidence>